<dbReference type="EMBL" id="RBWU01000001">
    <property type="protein sequence ID" value="RKS79716.1"/>
    <property type="molecule type" value="Genomic_DNA"/>
</dbReference>
<evidence type="ECO:0000313" key="1">
    <source>
        <dbReference type="EMBL" id="RKS79716.1"/>
    </source>
</evidence>
<name>A0A495R0S9_9ACTN</name>
<dbReference type="OrthoDB" id="4164936at2"/>
<sequence>MSYGIAFVERKPGQSWEEAMDDLEERAAGPDILTRPPEWDLVVTRVRELLGDVSVTENPPTWEIVHMPTAIQARCISREWSLSVPYWSEGDAARSVAERLRAISEIVEAATGLQAYDTQVGSAVLSEEWAAEQTASVFDDMANFFRKRGFLRR</sequence>
<gene>
    <name evidence="1" type="ORF">BZB76_1193</name>
</gene>
<organism evidence="1 2">
    <name type="scientific">Actinomadura pelletieri DSM 43383</name>
    <dbReference type="NCBI Taxonomy" id="1120940"/>
    <lineage>
        <taxon>Bacteria</taxon>
        <taxon>Bacillati</taxon>
        <taxon>Actinomycetota</taxon>
        <taxon>Actinomycetes</taxon>
        <taxon>Streptosporangiales</taxon>
        <taxon>Thermomonosporaceae</taxon>
        <taxon>Actinomadura</taxon>
    </lineage>
</organism>
<reference evidence="1 2" key="1">
    <citation type="submission" date="2018-10" db="EMBL/GenBank/DDBJ databases">
        <title>Genomic Encyclopedia of Archaeal and Bacterial Type Strains, Phase II (KMG-II): from individual species to whole genera.</title>
        <authorList>
            <person name="Goeker M."/>
        </authorList>
    </citation>
    <scope>NUCLEOTIDE SEQUENCE [LARGE SCALE GENOMIC DNA]</scope>
    <source>
        <strain evidence="1 2">DSM 43383</strain>
    </source>
</reference>
<proteinExistence type="predicted"/>
<evidence type="ECO:0000313" key="2">
    <source>
        <dbReference type="Proteomes" id="UP000274601"/>
    </source>
</evidence>
<dbReference type="RefSeq" id="WP_121433195.1">
    <property type="nucleotide sequence ID" value="NZ_RBWU01000001.1"/>
</dbReference>
<accession>A0A495R0S9</accession>
<comment type="caution">
    <text evidence="1">The sequence shown here is derived from an EMBL/GenBank/DDBJ whole genome shotgun (WGS) entry which is preliminary data.</text>
</comment>
<dbReference type="Proteomes" id="UP000274601">
    <property type="component" value="Unassembled WGS sequence"/>
</dbReference>
<keyword evidence="2" id="KW-1185">Reference proteome</keyword>
<protein>
    <submittedName>
        <fullName evidence="1">Uncharacterized protein</fullName>
    </submittedName>
</protein>
<dbReference type="AlphaFoldDB" id="A0A495R0S9"/>